<reference evidence="1" key="1">
    <citation type="submission" date="2018-07" db="EMBL/GenBank/DDBJ databases">
        <authorList>
            <person name="Quirk P.G."/>
            <person name="Krulwich T.A."/>
        </authorList>
    </citation>
    <scope>NUCLEOTIDE SEQUENCE</scope>
</reference>
<dbReference type="EMBL" id="UIDG01000112">
    <property type="protein sequence ID" value="SUS05625.1"/>
    <property type="molecule type" value="Genomic_DNA"/>
</dbReference>
<sequence>MSWIRRARFGGLWRDNGDVPLGEAEERYDLEVLNADGAVVRTATLTTPTWTYSAAEQTADFGLTPATITVRVFQVSAVVGRGTPLEGSV</sequence>
<name>A0A380TC44_9ZZZZ</name>
<organism evidence="1">
    <name type="scientific">metagenome</name>
    <dbReference type="NCBI Taxonomy" id="256318"/>
    <lineage>
        <taxon>unclassified sequences</taxon>
        <taxon>metagenomes</taxon>
    </lineage>
</organism>
<accession>A0A380TC44</accession>
<evidence type="ECO:0000313" key="1">
    <source>
        <dbReference type="EMBL" id="SUS05625.1"/>
    </source>
</evidence>
<gene>
    <name evidence="1" type="ORF">DF3PB_20093</name>
</gene>
<proteinExistence type="predicted"/>
<dbReference type="AlphaFoldDB" id="A0A380TC44"/>
<protein>
    <submittedName>
        <fullName evidence="1">Uncharacterized protein</fullName>
    </submittedName>
</protein>